<keyword evidence="4" id="KW-0411">Iron-sulfur</keyword>
<keyword evidence="1" id="KW-0949">S-adenosyl-L-methionine</keyword>
<keyword evidence="7" id="KW-1185">Reference proteome</keyword>
<dbReference type="InterPro" id="IPR006638">
    <property type="entry name" value="Elp3/MiaA/NifB-like_rSAM"/>
</dbReference>
<dbReference type="SFLD" id="SFLDG01102">
    <property type="entry name" value="Uncharacterised_Radical_SAM_Su"/>
    <property type="match status" value="1"/>
</dbReference>
<dbReference type="InterPro" id="IPR058240">
    <property type="entry name" value="rSAM_sf"/>
</dbReference>
<dbReference type="OrthoDB" id="15118at2157"/>
<dbReference type="InterPro" id="IPR023874">
    <property type="entry name" value="DNA_rSAM_put"/>
</dbReference>
<dbReference type="Gene3D" id="3.20.20.70">
    <property type="entry name" value="Aldolase class I"/>
    <property type="match status" value="1"/>
</dbReference>
<evidence type="ECO:0000256" key="3">
    <source>
        <dbReference type="ARBA" id="ARBA00023004"/>
    </source>
</evidence>
<dbReference type="Proteomes" id="UP000077245">
    <property type="component" value="Unassembled WGS sequence"/>
</dbReference>
<dbReference type="InterPro" id="IPR007197">
    <property type="entry name" value="rSAM"/>
</dbReference>
<dbReference type="GO" id="GO:0046872">
    <property type="term" value="F:metal ion binding"/>
    <property type="evidence" value="ECO:0007669"/>
    <property type="project" value="UniProtKB-KW"/>
</dbReference>
<dbReference type="Pfam" id="PF12836">
    <property type="entry name" value="HHH_3"/>
    <property type="match status" value="1"/>
</dbReference>
<accession>A0A165Z7D2</accession>
<dbReference type="EMBL" id="LWMV01000216">
    <property type="protein sequence ID" value="KZX10346.1"/>
    <property type="molecule type" value="Genomic_DNA"/>
</dbReference>
<reference evidence="6 7" key="1">
    <citation type="submission" date="2016-04" db="EMBL/GenBank/DDBJ databases">
        <title>Genome sequence of Methanobrevibacter curvatus DSM 11111.</title>
        <authorList>
            <person name="Poehlein A."/>
            <person name="Seedorf H."/>
            <person name="Daniel R."/>
        </authorList>
    </citation>
    <scope>NUCLEOTIDE SEQUENCE [LARGE SCALE GENOMIC DNA]</scope>
    <source>
        <strain evidence="6 7">DSM 11111</strain>
    </source>
</reference>
<dbReference type="PROSITE" id="PS51918">
    <property type="entry name" value="RADICAL_SAM"/>
    <property type="match status" value="1"/>
</dbReference>
<dbReference type="RefSeq" id="WP_067092589.1">
    <property type="nucleotide sequence ID" value="NZ_LWMV01000216.1"/>
</dbReference>
<dbReference type="InterPro" id="IPR051675">
    <property type="entry name" value="Endo/Exo/Phosphatase_dom_1"/>
</dbReference>
<dbReference type="SMART" id="SM00729">
    <property type="entry name" value="Elp3"/>
    <property type="match status" value="1"/>
</dbReference>
<protein>
    <submittedName>
        <fullName evidence="6">Helix-hairpin-helix motif protein</fullName>
    </submittedName>
</protein>
<proteinExistence type="predicted"/>
<dbReference type="InterPro" id="IPR013785">
    <property type="entry name" value="Aldolase_TIM"/>
</dbReference>
<dbReference type="SUPFAM" id="SSF47781">
    <property type="entry name" value="RuvA domain 2-like"/>
    <property type="match status" value="1"/>
</dbReference>
<dbReference type="PANTHER" id="PTHR21180:SF9">
    <property type="entry name" value="TYPE II SECRETION SYSTEM PROTEIN K"/>
    <property type="match status" value="1"/>
</dbReference>
<dbReference type="SFLD" id="SFLDS00029">
    <property type="entry name" value="Radical_SAM"/>
    <property type="match status" value="1"/>
</dbReference>
<feature type="domain" description="Radical SAM core" evidence="5">
    <location>
        <begin position="42"/>
        <end position="273"/>
    </location>
</feature>
<dbReference type="PANTHER" id="PTHR21180">
    <property type="entry name" value="ENDONUCLEASE/EXONUCLEASE/PHOSPHATASE FAMILY DOMAIN-CONTAINING PROTEIN 1"/>
    <property type="match status" value="1"/>
</dbReference>
<gene>
    <name evidence="6" type="ORF">MBCUR_18220</name>
</gene>
<dbReference type="Gene3D" id="1.10.150.320">
    <property type="entry name" value="Photosystem II 12 kDa extrinsic protein"/>
    <property type="match status" value="1"/>
</dbReference>
<organism evidence="6 7">
    <name type="scientific">Methanobrevibacter curvatus</name>
    <dbReference type="NCBI Taxonomy" id="49547"/>
    <lineage>
        <taxon>Archaea</taxon>
        <taxon>Methanobacteriati</taxon>
        <taxon>Methanobacteriota</taxon>
        <taxon>Methanomada group</taxon>
        <taxon>Methanobacteria</taxon>
        <taxon>Methanobacteriales</taxon>
        <taxon>Methanobacteriaceae</taxon>
        <taxon>Methanobrevibacter</taxon>
    </lineage>
</organism>
<evidence type="ECO:0000256" key="4">
    <source>
        <dbReference type="ARBA" id="ARBA00023014"/>
    </source>
</evidence>
<dbReference type="AlphaFoldDB" id="A0A165Z7D2"/>
<evidence type="ECO:0000313" key="7">
    <source>
        <dbReference type="Proteomes" id="UP000077245"/>
    </source>
</evidence>
<dbReference type="SUPFAM" id="SSF102114">
    <property type="entry name" value="Radical SAM enzymes"/>
    <property type="match status" value="1"/>
</dbReference>
<evidence type="ECO:0000256" key="2">
    <source>
        <dbReference type="ARBA" id="ARBA00022723"/>
    </source>
</evidence>
<evidence type="ECO:0000256" key="1">
    <source>
        <dbReference type="ARBA" id="ARBA00022691"/>
    </source>
</evidence>
<dbReference type="GO" id="GO:0051536">
    <property type="term" value="F:iron-sulfur cluster binding"/>
    <property type="evidence" value="ECO:0007669"/>
    <property type="project" value="UniProtKB-KW"/>
</dbReference>
<keyword evidence="3" id="KW-0408">Iron</keyword>
<keyword evidence="2" id="KW-0479">Metal-binding</keyword>
<sequence length="368" mass="42135">MNTLKKMQVLCDYAQYDLCDYVAPTKESSPNLPGIYQATSNGCKIPLFKVLMTNKCMNNCKYCVNQSKRNFTRLELKPEEIANTFLNYYNNDYVNGLFLSSGIVKSVDETMENLIETIRLLRKNYGYQDYIHLKIIPGASKDSIKRAMSLADRVSINIESGTESGLNEISPNKNLQKDIIRRFKWINNLSKRNRNLAPAGSTTQYIIGANNESDEEVLSSVNELYKKINLKRSYYSPFESVAGTEFENHENCDNKRSNRLYQADALISQYNFKLNELIFNKEGILIEEDPKYASALEMDIFPVDINSASYKELIRVPGIGLISAKKILKIRKKQKFKNIEQLKKIGVVTSRAEKFIKIDGSYQSSLNF</sequence>
<evidence type="ECO:0000313" key="6">
    <source>
        <dbReference type="EMBL" id="KZX10346.1"/>
    </source>
</evidence>
<dbReference type="Pfam" id="PF04055">
    <property type="entry name" value="Radical_SAM"/>
    <property type="match status" value="1"/>
</dbReference>
<comment type="caution">
    <text evidence="6">The sequence shown here is derived from an EMBL/GenBank/DDBJ whole genome shotgun (WGS) entry which is preliminary data.</text>
</comment>
<name>A0A165Z7D2_9EURY</name>
<dbReference type="CDD" id="cd01335">
    <property type="entry name" value="Radical_SAM"/>
    <property type="match status" value="1"/>
</dbReference>
<dbReference type="InterPro" id="IPR010994">
    <property type="entry name" value="RuvA_2-like"/>
</dbReference>
<dbReference type="PATRIC" id="fig|49547.3.peg.1924"/>
<evidence type="ECO:0000259" key="5">
    <source>
        <dbReference type="PROSITE" id="PS51918"/>
    </source>
</evidence>
<dbReference type="GO" id="GO:0003824">
    <property type="term" value="F:catalytic activity"/>
    <property type="evidence" value="ECO:0007669"/>
    <property type="project" value="InterPro"/>
</dbReference>